<proteinExistence type="predicted"/>
<evidence type="ECO:0000313" key="1">
    <source>
        <dbReference type="EMBL" id="CAK9110831.1"/>
    </source>
</evidence>
<name>A0ABP0SEN4_9DINO</name>
<keyword evidence="2" id="KW-1185">Reference proteome</keyword>
<organism evidence="1 2">
    <name type="scientific">Durusdinium trenchii</name>
    <dbReference type="NCBI Taxonomy" id="1381693"/>
    <lineage>
        <taxon>Eukaryota</taxon>
        <taxon>Sar</taxon>
        <taxon>Alveolata</taxon>
        <taxon>Dinophyceae</taxon>
        <taxon>Suessiales</taxon>
        <taxon>Symbiodiniaceae</taxon>
        <taxon>Durusdinium</taxon>
    </lineage>
</organism>
<protein>
    <recommendedName>
        <fullName evidence="3">Secreted protein</fullName>
    </recommendedName>
</protein>
<evidence type="ECO:0000313" key="2">
    <source>
        <dbReference type="Proteomes" id="UP001642484"/>
    </source>
</evidence>
<evidence type="ECO:0008006" key="3">
    <source>
        <dbReference type="Google" id="ProtNLM"/>
    </source>
</evidence>
<sequence>MCTELVVSLTFLFYPCGWVLAVNSLVYREFLVCLAGSLDGDREMHRIPHAELLYAKPTDREIGQARARAHRSCRQSLGTWKAGPSGMTGQPCRQAGSDETLFKARPFELLTVPEQLMLDSVTTSPHRFHL</sequence>
<gene>
    <name evidence="1" type="ORF">CCMP2556_LOCUS51491</name>
</gene>
<dbReference type="EMBL" id="CAXAMN010027461">
    <property type="protein sequence ID" value="CAK9110831.1"/>
    <property type="molecule type" value="Genomic_DNA"/>
</dbReference>
<accession>A0ABP0SEN4</accession>
<reference evidence="1 2" key="1">
    <citation type="submission" date="2024-02" db="EMBL/GenBank/DDBJ databases">
        <authorList>
            <person name="Chen Y."/>
            <person name="Shah S."/>
            <person name="Dougan E. K."/>
            <person name="Thang M."/>
            <person name="Chan C."/>
        </authorList>
    </citation>
    <scope>NUCLEOTIDE SEQUENCE [LARGE SCALE GENOMIC DNA]</scope>
</reference>
<dbReference type="Proteomes" id="UP001642484">
    <property type="component" value="Unassembled WGS sequence"/>
</dbReference>
<comment type="caution">
    <text evidence="1">The sequence shown here is derived from an EMBL/GenBank/DDBJ whole genome shotgun (WGS) entry which is preliminary data.</text>
</comment>